<dbReference type="Gene3D" id="3.20.20.120">
    <property type="entry name" value="Enolase-like C-terminal domain"/>
    <property type="match status" value="1"/>
</dbReference>
<dbReference type="RefSeq" id="WP_169594000.1">
    <property type="nucleotide sequence ID" value="NZ_VCQU01000014.1"/>
</dbReference>
<evidence type="ECO:0000313" key="5">
    <source>
        <dbReference type="EMBL" id="NMN99069.1"/>
    </source>
</evidence>
<dbReference type="SUPFAM" id="SSF51604">
    <property type="entry name" value="Enolase C-terminal domain-like"/>
    <property type="match status" value="1"/>
</dbReference>
<evidence type="ECO:0000256" key="3">
    <source>
        <dbReference type="ARBA" id="ARBA00022842"/>
    </source>
</evidence>
<reference evidence="5 6" key="2">
    <citation type="submission" date="2020-06" db="EMBL/GenBank/DDBJ databases">
        <title>Antribacter stalactiti gen. nov., sp. nov., a new member of the family Nacardiaceae isolated from a cave.</title>
        <authorList>
            <person name="Kim I.S."/>
        </authorList>
    </citation>
    <scope>NUCLEOTIDE SEQUENCE [LARGE SCALE GENOMIC DNA]</scope>
    <source>
        <strain evidence="5 6">YC2-7</strain>
    </source>
</reference>
<dbReference type="CDD" id="cd03328">
    <property type="entry name" value="MR_like_3"/>
    <property type="match status" value="1"/>
</dbReference>
<dbReference type="SMART" id="SM00922">
    <property type="entry name" value="MR_MLE"/>
    <property type="match status" value="1"/>
</dbReference>
<dbReference type="InterPro" id="IPR036849">
    <property type="entry name" value="Enolase-like_C_sf"/>
</dbReference>
<organism evidence="5 6">
    <name type="scientific">Antrihabitans stalactiti</name>
    <dbReference type="NCBI Taxonomy" id="2584121"/>
    <lineage>
        <taxon>Bacteria</taxon>
        <taxon>Bacillati</taxon>
        <taxon>Actinomycetota</taxon>
        <taxon>Actinomycetes</taxon>
        <taxon>Mycobacteriales</taxon>
        <taxon>Nocardiaceae</taxon>
        <taxon>Antrihabitans</taxon>
    </lineage>
</organism>
<dbReference type="GO" id="GO:0016836">
    <property type="term" value="F:hydro-lyase activity"/>
    <property type="evidence" value="ECO:0007669"/>
    <property type="project" value="TreeGrafter"/>
</dbReference>
<dbReference type="Gene3D" id="3.30.390.10">
    <property type="entry name" value="Enolase-like, N-terminal domain"/>
    <property type="match status" value="1"/>
</dbReference>
<dbReference type="SFLD" id="SFLDG00179">
    <property type="entry name" value="mandelate_racemase"/>
    <property type="match status" value="1"/>
</dbReference>
<dbReference type="InterPro" id="IPR013342">
    <property type="entry name" value="Mandelate_racemase_C"/>
</dbReference>
<evidence type="ECO:0000256" key="2">
    <source>
        <dbReference type="ARBA" id="ARBA00022723"/>
    </source>
</evidence>
<comment type="cofactor">
    <cofactor evidence="1">
        <name>Mg(2+)</name>
        <dbReference type="ChEBI" id="CHEBI:18420"/>
    </cofactor>
</comment>
<proteinExistence type="predicted"/>
<reference evidence="5 6" key="1">
    <citation type="submission" date="2019-05" db="EMBL/GenBank/DDBJ databases">
        <authorList>
            <person name="Lee S.D."/>
        </authorList>
    </citation>
    <scope>NUCLEOTIDE SEQUENCE [LARGE SCALE GENOMIC DNA]</scope>
    <source>
        <strain evidence="5 6">YC2-7</strain>
    </source>
</reference>
<dbReference type="SFLD" id="SFLDS00001">
    <property type="entry name" value="Enolase"/>
    <property type="match status" value="1"/>
</dbReference>
<dbReference type="InterPro" id="IPR029065">
    <property type="entry name" value="Enolase_C-like"/>
</dbReference>
<dbReference type="Proteomes" id="UP000535543">
    <property type="component" value="Unassembled WGS sequence"/>
</dbReference>
<keyword evidence="2" id="KW-0479">Metal-binding</keyword>
<protein>
    <submittedName>
        <fullName evidence="5">Mandelate racemase</fullName>
    </submittedName>
</protein>
<dbReference type="InterPro" id="IPR046945">
    <property type="entry name" value="RHMD-like"/>
</dbReference>
<dbReference type="InterPro" id="IPR029017">
    <property type="entry name" value="Enolase-like_N"/>
</dbReference>
<keyword evidence="6" id="KW-1185">Reference proteome</keyword>
<dbReference type="EMBL" id="VCQU01000014">
    <property type="protein sequence ID" value="NMN99069.1"/>
    <property type="molecule type" value="Genomic_DNA"/>
</dbReference>
<name>A0A848KLC4_9NOCA</name>
<dbReference type="GO" id="GO:0016052">
    <property type="term" value="P:carbohydrate catabolic process"/>
    <property type="evidence" value="ECO:0007669"/>
    <property type="project" value="TreeGrafter"/>
</dbReference>
<sequence>MSDTRVDDVDVTAYTVPTDAPEGDGTLSWDSTTIVVVRIRAGDQVGTGWTYGPVACATAIRDLLADIVIGRDALDIGAAFDAMVRAVRNAGRPGAIGYAISAVDVALWDLKARLLGVALHRLLGAVRTKVPVYGSGGFTTYDPDQLRSQLSRWVFEQVIPRVKIKIGESRGTDPDRDLDRIALSRNIIGEDIELYVDANGGYTRKQAIRVIRAAADSDVRWFEEPVSSDDLDGLRAVRDAVDADVAAGEYGHDLYYFRRMCAAGAVDCLQVDASRCGGITEWLRAAAVAASFGLDISGHCAPHLHVHAATAIPNLRHLEWFHDHVRIESLFFDGTLDPAGGTISPDPDAPGHGLTLRRPDIEQYLTRSSMIRSPIRS</sequence>
<dbReference type="Pfam" id="PF02746">
    <property type="entry name" value="MR_MLE_N"/>
    <property type="match status" value="1"/>
</dbReference>
<dbReference type="Pfam" id="PF13378">
    <property type="entry name" value="MR_MLE_C"/>
    <property type="match status" value="1"/>
</dbReference>
<evidence type="ECO:0000259" key="4">
    <source>
        <dbReference type="SMART" id="SM00922"/>
    </source>
</evidence>
<keyword evidence="3" id="KW-0460">Magnesium</keyword>
<gene>
    <name evidence="5" type="ORF">FGL95_28980</name>
</gene>
<dbReference type="PANTHER" id="PTHR13794:SF58">
    <property type="entry name" value="MITOCHONDRIAL ENOLASE SUPERFAMILY MEMBER 1"/>
    <property type="match status" value="1"/>
</dbReference>
<dbReference type="InterPro" id="IPR013341">
    <property type="entry name" value="Mandelate_racemase_N_dom"/>
</dbReference>
<feature type="domain" description="Mandelate racemase/muconate lactonizing enzyme C-terminal" evidence="4">
    <location>
        <begin position="143"/>
        <end position="244"/>
    </location>
</feature>
<dbReference type="InterPro" id="IPR018110">
    <property type="entry name" value="Mandel_Rmase/mucon_lact_enz_CS"/>
</dbReference>
<evidence type="ECO:0000313" key="6">
    <source>
        <dbReference type="Proteomes" id="UP000535543"/>
    </source>
</evidence>
<dbReference type="GO" id="GO:0009063">
    <property type="term" value="P:amino acid catabolic process"/>
    <property type="evidence" value="ECO:0007669"/>
    <property type="project" value="InterPro"/>
</dbReference>
<dbReference type="SUPFAM" id="SSF54826">
    <property type="entry name" value="Enolase N-terminal domain-like"/>
    <property type="match status" value="1"/>
</dbReference>
<accession>A0A848KLC4</accession>
<dbReference type="PROSITE" id="PS00908">
    <property type="entry name" value="MR_MLE_1"/>
    <property type="match status" value="1"/>
</dbReference>
<comment type="caution">
    <text evidence="5">The sequence shown here is derived from an EMBL/GenBank/DDBJ whole genome shotgun (WGS) entry which is preliminary data.</text>
</comment>
<dbReference type="PANTHER" id="PTHR13794">
    <property type="entry name" value="ENOLASE SUPERFAMILY, MANDELATE RACEMASE"/>
    <property type="match status" value="1"/>
</dbReference>
<dbReference type="AlphaFoldDB" id="A0A848KLC4"/>
<evidence type="ECO:0000256" key="1">
    <source>
        <dbReference type="ARBA" id="ARBA00001946"/>
    </source>
</evidence>
<dbReference type="GO" id="GO:0000287">
    <property type="term" value="F:magnesium ion binding"/>
    <property type="evidence" value="ECO:0007669"/>
    <property type="project" value="TreeGrafter"/>
</dbReference>